<dbReference type="AlphaFoldDB" id="A0A2J0SNC6"/>
<feature type="domain" description="MobA/MobL protein" evidence="4">
    <location>
        <begin position="18"/>
        <end position="158"/>
    </location>
</feature>
<evidence type="ECO:0000256" key="2">
    <source>
        <dbReference type="ARBA" id="ARBA00022971"/>
    </source>
</evidence>
<name>A0A2J0SNC6_STEMA</name>
<feature type="compositionally biased region" description="Basic and acidic residues" evidence="3">
    <location>
        <begin position="309"/>
        <end position="322"/>
    </location>
</feature>
<evidence type="ECO:0000313" key="6">
    <source>
        <dbReference type="Proteomes" id="UP000822271"/>
    </source>
</evidence>
<dbReference type="Proteomes" id="UP000822271">
    <property type="component" value="Unassembled WGS sequence"/>
</dbReference>
<comment type="similarity">
    <text evidence="1">Belongs to the MobA/MobL family.</text>
</comment>
<evidence type="ECO:0000256" key="1">
    <source>
        <dbReference type="ARBA" id="ARBA00010873"/>
    </source>
</evidence>
<dbReference type="Gene3D" id="3.30.930.30">
    <property type="match status" value="1"/>
</dbReference>
<reference evidence="5" key="2">
    <citation type="journal article" date="2020" name="Front. Microbiol.">
        <title>Genetic Variants of the DSF Quorum Sensing System in Stenotrophomonas maltophilia Influence Virulence and Resistance Phenotypes Among Genotypically Diverse Clinical Isolates.</title>
        <authorList>
            <person name="Yero D."/>
            <person name="Huedo P."/>
            <person name="Conchillo-Sole O."/>
            <person name="Martinez-Servat S."/>
            <person name="Mamat U."/>
            <person name="Coves X."/>
            <person name="Llanas F."/>
            <person name="Roca I."/>
            <person name="Vila J."/>
            <person name="Schaible U.E."/>
            <person name="Daura X."/>
            <person name="Gibert I."/>
        </authorList>
    </citation>
    <scope>NUCLEOTIDE SEQUENCE</scope>
    <source>
        <strain evidence="5">OG156</strain>
    </source>
</reference>
<protein>
    <submittedName>
        <fullName evidence="5">Plasmid mobilization protein</fullName>
    </submittedName>
</protein>
<reference evidence="5" key="1">
    <citation type="submission" date="2018-09" db="EMBL/GenBank/DDBJ databases">
        <authorList>
            <person name="Groschel M."/>
            <person name="Kohl T."/>
            <person name="Conchillo-Sole O."/>
            <person name="Mamat U."/>
            <person name="Yero D."/>
            <person name="Niemann S."/>
            <person name="Daura X."/>
            <person name="Gibert I."/>
        </authorList>
    </citation>
    <scope>NUCLEOTIDE SEQUENCE</scope>
    <source>
        <strain evidence="5">OG156</strain>
    </source>
</reference>
<evidence type="ECO:0000313" key="5">
    <source>
        <dbReference type="EMBL" id="MBA0310537.1"/>
    </source>
</evidence>
<accession>A0A2J0SNC6</accession>
<sequence length="322" mass="35463">MTIEHTRIKTYSRAKGHSAIAAAAYRGGFLLIDPKSGTKHDYRGRAGIIQACCLAPPRSPAWVHDPQRLWAAAEAAERRRNSTVCRDFTIALPHELDDRERWDLVLDISHALIERYGFALQASHHRPTKDDPRYFYGHLLVTTRRMEASGLAAKTRVLDGRINGYGEVLWIRAMISERINAHLGLGGPQVERKTRDLAEGLATRRGEGVVGDEQASFEQLLGRYRKEGKLLPVPAGHTAERARGEQSRALPMVAGIPSPSLPYSPATDALPVLPSELPDAAPESNRQVGEDLPCKAGSPDWTSAEGGETVERLTLRGDTEIF</sequence>
<dbReference type="Pfam" id="PF03389">
    <property type="entry name" value="MobA_MobL"/>
    <property type="match status" value="1"/>
</dbReference>
<dbReference type="RefSeq" id="WP_080355037.1">
    <property type="nucleotide sequence ID" value="NZ_CP154630.1"/>
</dbReference>
<organism evidence="5 6">
    <name type="scientific">Stenotrophomonas maltophilia</name>
    <name type="common">Pseudomonas maltophilia</name>
    <name type="synonym">Xanthomonas maltophilia</name>
    <dbReference type="NCBI Taxonomy" id="40324"/>
    <lineage>
        <taxon>Bacteria</taxon>
        <taxon>Pseudomonadati</taxon>
        <taxon>Pseudomonadota</taxon>
        <taxon>Gammaproteobacteria</taxon>
        <taxon>Lysobacterales</taxon>
        <taxon>Lysobacteraceae</taxon>
        <taxon>Stenotrophomonas</taxon>
        <taxon>Stenotrophomonas maltophilia group</taxon>
    </lineage>
</organism>
<dbReference type="OrthoDB" id="1826980at2"/>
<dbReference type="InterPro" id="IPR005053">
    <property type="entry name" value="MobA_MobL"/>
</dbReference>
<evidence type="ECO:0000259" key="4">
    <source>
        <dbReference type="Pfam" id="PF03389"/>
    </source>
</evidence>
<evidence type="ECO:0000256" key="3">
    <source>
        <dbReference type="SAM" id="MobiDB-lite"/>
    </source>
</evidence>
<gene>
    <name evidence="5" type="ORF">D7Y33_05815</name>
</gene>
<feature type="region of interest" description="Disordered" evidence="3">
    <location>
        <begin position="265"/>
        <end position="322"/>
    </location>
</feature>
<dbReference type="EMBL" id="RAUE01000010">
    <property type="protein sequence ID" value="MBA0310537.1"/>
    <property type="molecule type" value="Genomic_DNA"/>
</dbReference>
<proteinExistence type="inferred from homology"/>
<comment type="caution">
    <text evidence="5">The sequence shown here is derived from an EMBL/GenBank/DDBJ whole genome shotgun (WGS) entry which is preliminary data.</text>
</comment>
<keyword evidence="2" id="KW-0184">Conjugation</keyword>